<proteinExistence type="predicted"/>
<evidence type="ECO:0000256" key="2">
    <source>
        <dbReference type="SAM" id="Phobius"/>
    </source>
</evidence>
<accession>A0A914E5N8</accession>
<feature type="transmembrane region" description="Helical" evidence="2">
    <location>
        <begin position="6"/>
        <end position="27"/>
    </location>
</feature>
<feature type="region of interest" description="Disordered" evidence="1">
    <location>
        <begin position="48"/>
        <end position="67"/>
    </location>
</feature>
<evidence type="ECO:0000256" key="1">
    <source>
        <dbReference type="SAM" id="MobiDB-lite"/>
    </source>
</evidence>
<keyword evidence="2" id="KW-0812">Transmembrane</keyword>
<protein>
    <submittedName>
        <fullName evidence="4">Uncharacterized protein</fullName>
    </submittedName>
</protein>
<name>A0A914E5N8_9BILA</name>
<dbReference type="AlphaFoldDB" id="A0A914E5N8"/>
<dbReference type="Proteomes" id="UP000887540">
    <property type="component" value="Unplaced"/>
</dbReference>
<reference evidence="4" key="1">
    <citation type="submission" date="2022-11" db="UniProtKB">
        <authorList>
            <consortium name="WormBaseParasite"/>
        </authorList>
    </citation>
    <scope>IDENTIFICATION</scope>
</reference>
<evidence type="ECO:0000313" key="3">
    <source>
        <dbReference type="Proteomes" id="UP000887540"/>
    </source>
</evidence>
<evidence type="ECO:0000313" key="4">
    <source>
        <dbReference type="WBParaSite" id="ACRNAN_scaffold5521.g21044.t1"/>
    </source>
</evidence>
<keyword evidence="2" id="KW-0472">Membrane</keyword>
<organism evidence="3 4">
    <name type="scientific">Acrobeloides nanus</name>
    <dbReference type="NCBI Taxonomy" id="290746"/>
    <lineage>
        <taxon>Eukaryota</taxon>
        <taxon>Metazoa</taxon>
        <taxon>Ecdysozoa</taxon>
        <taxon>Nematoda</taxon>
        <taxon>Chromadorea</taxon>
        <taxon>Rhabditida</taxon>
        <taxon>Tylenchina</taxon>
        <taxon>Cephalobomorpha</taxon>
        <taxon>Cephaloboidea</taxon>
        <taxon>Cephalobidae</taxon>
        <taxon>Acrobeloides</taxon>
    </lineage>
</organism>
<keyword evidence="2" id="KW-1133">Transmembrane helix</keyword>
<sequence>GSQSEWAITFGITAALGIISGIVFLIWGSADVQPWSKFSNATLYPPNLSQIYPSKDPNSNGQGPEKV</sequence>
<keyword evidence="3" id="KW-1185">Reference proteome</keyword>
<dbReference type="WBParaSite" id="ACRNAN_scaffold5521.g21044.t1">
    <property type="protein sequence ID" value="ACRNAN_scaffold5521.g21044.t1"/>
    <property type="gene ID" value="ACRNAN_scaffold5521.g21044"/>
</dbReference>